<name>A0A820AR64_9BILA</name>
<proteinExistence type="predicted"/>
<dbReference type="EMBL" id="CAJOBE010016099">
    <property type="protein sequence ID" value="CAF4197000.1"/>
    <property type="molecule type" value="Genomic_DNA"/>
</dbReference>
<reference evidence="1" key="1">
    <citation type="submission" date="2021-02" db="EMBL/GenBank/DDBJ databases">
        <authorList>
            <person name="Nowell W R."/>
        </authorList>
    </citation>
    <scope>NUCLEOTIDE SEQUENCE</scope>
</reference>
<comment type="caution">
    <text evidence="1">The sequence shown here is derived from an EMBL/GenBank/DDBJ whole genome shotgun (WGS) entry which is preliminary data.</text>
</comment>
<feature type="non-terminal residue" evidence="1">
    <location>
        <position position="32"/>
    </location>
</feature>
<sequence length="32" mass="3619">MLSEALQQLKTLYSPEDADRLSLILDILSVSR</sequence>
<gene>
    <name evidence="1" type="ORF">FNK824_LOCUS36058</name>
</gene>
<evidence type="ECO:0000313" key="2">
    <source>
        <dbReference type="Proteomes" id="UP000663874"/>
    </source>
</evidence>
<organism evidence="1 2">
    <name type="scientific">Rotaria sordida</name>
    <dbReference type="NCBI Taxonomy" id="392033"/>
    <lineage>
        <taxon>Eukaryota</taxon>
        <taxon>Metazoa</taxon>
        <taxon>Spiralia</taxon>
        <taxon>Gnathifera</taxon>
        <taxon>Rotifera</taxon>
        <taxon>Eurotatoria</taxon>
        <taxon>Bdelloidea</taxon>
        <taxon>Philodinida</taxon>
        <taxon>Philodinidae</taxon>
        <taxon>Rotaria</taxon>
    </lineage>
</organism>
<accession>A0A820AR64</accession>
<evidence type="ECO:0000313" key="1">
    <source>
        <dbReference type="EMBL" id="CAF4197000.1"/>
    </source>
</evidence>
<protein>
    <submittedName>
        <fullName evidence="1">Uncharacterized protein</fullName>
    </submittedName>
</protein>
<dbReference type="AlphaFoldDB" id="A0A820AR64"/>
<dbReference type="Proteomes" id="UP000663874">
    <property type="component" value="Unassembled WGS sequence"/>
</dbReference>